<dbReference type="RefSeq" id="WP_180568085.1">
    <property type="nucleotide sequence ID" value="NZ_JACCKB010000010.1"/>
</dbReference>
<proteinExistence type="predicted"/>
<evidence type="ECO:0000313" key="3">
    <source>
        <dbReference type="Proteomes" id="UP000569732"/>
    </source>
</evidence>
<sequence length="171" mass="20110">MLQLKLTQKVQKELGLKPKDLNDIEDTNTKLGDWFVNIFYIDRRKSLIFMNEKTLFSFMLYGVKKDGIKKIELIFRHGLEQALAYESIEKDKINKLLSDYAQTKFTKTDSKKMLGNMNDITSLYKHIIYSDGGLESCNLAEIMMQINRTPQRNIDWSYSIDRVKELVDQLR</sequence>
<dbReference type="Pfam" id="PF22016">
    <property type="entry name" value="DUF6933"/>
    <property type="match status" value="1"/>
</dbReference>
<evidence type="ECO:0000313" key="2">
    <source>
        <dbReference type="EMBL" id="NYZ66052.1"/>
    </source>
</evidence>
<keyword evidence="3" id="KW-1185">Reference proteome</keyword>
<reference evidence="2 3" key="1">
    <citation type="submission" date="2020-07" db="EMBL/GenBank/DDBJ databases">
        <title>Endozoicomonas sp. nov., isolated from sediment.</title>
        <authorList>
            <person name="Gu T."/>
        </authorList>
    </citation>
    <scope>NUCLEOTIDE SEQUENCE [LARGE SCALE GENOMIC DNA]</scope>
    <source>
        <strain evidence="2 3">SM1973</strain>
    </source>
</reference>
<evidence type="ECO:0000259" key="1">
    <source>
        <dbReference type="Pfam" id="PF22016"/>
    </source>
</evidence>
<dbReference type="EMBL" id="JACCKB010000010">
    <property type="protein sequence ID" value="NYZ66052.1"/>
    <property type="molecule type" value="Genomic_DNA"/>
</dbReference>
<dbReference type="InterPro" id="IPR053864">
    <property type="entry name" value="DUF6933"/>
</dbReference>
<protein>
    <recommendedName>
        <fullName evidence="1">DUF6933 domain-containing protein</fullName>
    </recommendedName>
</protein>
<dbReference type="AlphaFoldDB" id="A0A853I3J2"/>
<organism evidence="2 3">
    <name type="scientific">Spartinivicinus marinus</name>
    <dbReference type="NCBI Taxonomy" id="2994442"/>
    <lineage>
        <taxon>Bacteria</taxon>
        <taxon>Pseudomonadati</taxon>
        <taxon>Pseudomonadota</taxon>
        <taxon>Gammaproteobacteria</taxon>
        <taxon>Oceanospirillales</taxon>
        <taxon>Zooshikellaceae</taxon>
        <taxon>Spartinivicinus</taxon>
    </lineage>
</organism>
<accession>A0A853I3J2</accession>
<comment type="caution">
    <text evidence="2">The sequence shown here is derived from an EMBL/GenBank/DDBJ whole genome shotgun (WGS) entry which is preliminary data.</text>
</comment>
<name>A0A853I3J2_9GAMM</name>
<gene>
    <name evidence="2" type="ORF">H0A36_08505</name>
</gene>
<dbReference type="Proteomes" id="UP000569732">
    <property type="component" value="Unassembled WGS sequence"/>
</dbReference>
<feature type="domain" description="DUF6933" evidence="1">
    <location>
        <begin position="3"/>
        <end position="161"/>
    </location>
</feature>